<dbReference type="InterPro" id="IPR003789">
    <property type="entry name" value="Asn/Gln_tRNA_amidoTrase-B-like"/>
</dbReference>
<accession>A0A975J2G2</accession>
<dbReference type="EMBL" id="CP073100">
    <property type="protein sequence ID" value="QUE52757.1"/>
    <property type="molecule type" value="Genomic_DNA"/>
</dbReference>
<dbReference type="InterPro" id="IPR019004">
    <property type="entry name" value="YqeY/Aim41"/>
</dbReference>
<name>A0A975J2G2_9BACT</name>
<dbReference type="InterPro" id="IPR023168">
    <property type="entry name" value="GatB_Yqey_C_2"/>
</dbReference>
<evidence type="ECO:0000313" key="1">
    <source>
        <dbReference type="EMBL" id="QUE52757.1"/>
    </source>
</evidence>
<protein>
    <submittedName>
        <fullName evidence="1">GatB/YqeY domain-containing protein</fullName>
    </submittedName>
</protein>
<dbReference type="InterPro" id="IPR042184">
    <property type="entry name" value="YqeY/Aim41_N"/>
</dbReference>
<dbReference type="PANTHER" id="PTHR28055:SF1">
    <property type="entry name" value="ALTERED INHERITANCE OF MITOCHONDRIA PROTEIN 41, MITOCHONDRIAL"/>
    <property type="match status" value="1"/>
</dbReference>
<dbReference type="Proteomes" id="UP000676169">
    <property type="component" value="Chromosome"/>
</dbReference>
<sequence length="151" mass="16192">MSETAARIPEDLKTAMKAKDTVALNALRALKTALTNAAIEKGGLGTPLDEPEVLAVIRKQLKQRQDSIAQFEQHGRPELAEVEKAEIAVLSKYLPAALTEEQIIEIVEQAATETGATGKADMGKVMKRAQELADGRADGKVLSAAVMKRLS</sequence>
<dbReference type="PANTHER" id="PTHR28055">
    <property type="entry name" value="ALTERED INHERITANCE OF MITOCHONDRIA PROTEIN 41, MITOCHONDRIAL"/>
    <property type="match status" value="1"/>
</dbReference>
<gene>
    <name evidence="1" type="ORF">KBB96_07650</name>
</gene>
<proteinExistence type="predicted"/>
<evidence type="ECO:0000313" key="2">
    <source>
        <dbReference type="Proteomes" id="UP000676169"/>
    </source>
</evidence>
<organism evidence="1 2">
    <name type="scientific">Luteolibacter ambystomatis</name>
    <dbReference type="NCBI Taxonomy" id="2824561"/>
    <lineage>
        <taxon>Bacteria</taxon>
        <taxon>Pseudomonadati</taxon>
        <taxon>Verrucomicrobiota</taxon>
        <taxon>Verrucomicrobiia</taxon>
        <taxon>Verrucomicrobiales</taxon>
        <taxon>Verrucomicrobiaceae</taxon>
        <taxon>Luteolibacter</taxon>
    </lineage>
</organism>
<dbReference type="SUPFAM" id="SSF89095">
    <property type="entry name" value="GatB/YqeY motif"/>
    <property type="match status" value="1"/>
</dbReference>
<dbReference type="Pfam" id="PF09424">
    <property type="entry name" value="YqeY"/>
    <property type="match status" value="1"/>
</dbReference>
<dbReference type="Gene3D" id="1.10.1510.10">
    <property type="entry name" value="Uncharacterised protein YqeY/AIM41 PF09424, N-terminal domain"/>
    <property type="match status" value="1"/>
</dbReference>
<dbReference type="AlphaFoldDB" id="A0A975J2G2"/>
<dbReference type="Gene3D" id="1.10.10.410">
    <property type="match status" value="1"/>
</dbReference>
<keyword evidence="2" id="KW-1185">Reference proteome</keyword>
<dbReference type="RefSeq" id="WP_211634041.1">
    <property type="nucleotide sequence ID" value="NZ_CP073100.1"/>
</dbReference>
<dbReference type="GO" id="GO:0016884">
    <property type="term" value="F:carbon-nitrogen ligase activity, with glutamine as amido-N-donor"/>
    <property type="evidence" value="ECO:0007669"/>
    <property type="project" value="InterPro"/>
</dbReference>
<reference evidence="1" key="1">
    <citation type="submission" date="2021-04" db="EMBL/GenBank/DDBJ databases">
        <title>Luteolibacter sp. 32A isolated from the skin of an Anderson's salamander (Ambystoma andersonii).</title>
        <authorList>
            <person name="Spergser J."/>
            <person name="Busse H.-J."/>
        </authorList>
    </citation>
    <scope>NUCLEOTIDE SEQUENCE</scope>
    <source>
        <strain evidence="1">32A</strain>
    </source>
</reference>
<dbReference type="KEGG" id="lamb:KBB96_07650"/>